<dbReference type="GO" id="GO:0016787">
    <property type="term" value="F:hydrolase activity"/>
    <property type="evidence" value="ECO:0007669"/>
    <property type="project" value="UniProtKB-KW"/>
</dbReference>
<keyword evidence="1" id="KW-0378">Hydrolase</keyword>
<gene>
    <name evidence="4" type="ORF">PCAMFM013_S083g000007</name>
</gene>
<dbReference type="Proteomes" id="UP000053732">
    <property type="component" value="Unassembled WGS sequence"/>
</dbReference>
<keyword evidence="5" id="KW-1185">Reference proteome</keyword>
<dbReference type="Pfam" id="PF03959">
    <property type="entry name" value="FSH1"/>
    <property type="match status" value="1"/>
</dbReference>
<evidence type="ECO:0000259" key="3">
    <source>
        <dbReference type="Pfam" id="PF03959"/>
    </source>
</evidence>
<dbReference type="PANTHER" id="PTHR48070">
    <property type="entry name" value="ESTERASE OVCA2"/>
    <property type="match status" value="1"/>
</dbReference>
<reference evidence="4 5" key="1">
    <citation type="journal article" date="2014" name="Nat. Commun.">
        <title>Multiple recent horizontal transfers of a large genomic region in cheese making fungi.</title>
        <authorList>
            <person name="Cheeseman K."/>
            <person name="Ropars J."/>
            <person name="Renault P."/>
            <person name="Dupont J."/>
            <person name="Gouzy J."/>
            <person name="Branca A."/>
            <person name="Abraham A.L."/>
            <person name="Ceppi M."/>
            <person name="Conseiller E."/>
            <person name="Debuchy R."/>
            <person name="Malagnac F."/>
            <person name="Goarin A."/>
            <person name="Silar P."/>
            <person name="Lacoste S."/>
            <person name="Sallet E."/>
            <person name="Bensimon A."/>
            <person name="Giraud T."/>
            <person name="Brygoo Y."/>
        </authorList>
    </citation>
    <scope>NUCLEOTIDE SEQUENCE [LARGE SCALE GENOMIC DNA]</scope>
    <source>
        <strain evidence="5">FM 013</strain>
    </source>
</reference>
<keyword evidence="2" id="KW-0472">Membrane</keyword>
<dbReference type="GO" id="GO:0005634">
    <property type="term" value="C:nucleus"/>
    <property type="evidence" value="ECO:0007669"/>
    <property type="project" value="TreeGrafter"/>
</dbReference>
<dbReference type="AlphaFoldDB" id="A0A0G4PXV2"/>
<proteinExistence type="predicted"/>
<name>A0A0G4PXV2_PENC3</name>
<dbReference type="InterPro" id="IPR029058">
    <property type="entry name" value="AB_hydrolase_fold"/>
</dbReference>
<accession>A0A0G4PXV2</accession>
<sequence>MPDKVLKVLMLHVHDMTFEFQFLSGILPADPDRDEGNDRWVWGYGGLSDGKIKKIDLSIKHILNTLDRDGPFVGIVGFSSGAAMAAIITSLLEKRQTVCDVTGKVNWPFSVVRSRWHKLTIRTL</sequence>
<dbReference type="STRING" id="1429867.A0A0G4PXV2"/>
<dbReference type="InterPro" id="IPR050593">
    <property type="entry name" value="LovG"/>
</dbReference>
<dbReference type="GO" id="GO:0072330">
    <property type="term" value="P:monocarboxylic acid biosynthetic process"/>
    <property type="evidence" value="ECO:0007669"/>
    <property type="project" value="UniProtKB-ARBA"/>
</dbReference>
<evidence type="ECO:0000256" key="1">
    <source>
        <dbReference type="ARBA" id="ARBA00022801"/>
    </source>
</evidence>
<dbReference type="GO" id="GO:0017000">
    <property type="term" value="P:antibiotic biosynthetic process"/>
    <property type="evidence" value="ECO:0007669"/>
    <property type="project" value="UniProtKB-ARBA"/>
</dbReference>
<dbReference type="EMBL" id="HG793214">
    <property type="protein sequence ID" value="CRL31180.1"/>
    <property type="molecule type" value="Genomic_DNA"/>
</dbReference>
<dbReference type="PANTHER" id="PTHR48070:SF6">
    <property type="entry name" value="ESTERASE OVCA2"/>
    <property type="match status" value="1"/>
</dbReference>
<evidence type="ECO:0000313" key="5">
    <source>
        <dbReference type="Proteomes" id="UP000053732"/>
    </source>
</evidence>
<keyword evidence="2" id="KW-0812">Transmembrane</keyword>
<feature type="domain" description="Serine hydrolase" evidence="3">
    <location>
        <begin position="15"/>
        <end position="97"/>
    </location>
</feature>
<dbReference type="InterPro" id="IPR005645">
    <property type="entry name" value="FSH-like_dom"/>
</dbReference>
<evidence type="ECO:0000256" key="2">
    <source>
        <dbReference type="SAM" id="Phobius"/>
    </source>
</evidence>
<dbReference type="GO" id="GO:0019748">
    <property type="term" value="P:secondary metabolic process"/>
    <property type="evidence" value="ECO:0007669"/>
    <property type="project" value="TreeGrafter"/>
</dbReference>
<dbReference type="Gene3D" id="3.40.50.1820">
    <property type="entry name" value="alpha/beta hydrolase"/>
    <property type="match status" value="1"/>
</dbReference>
<keyword evidence="2" id="KW-1133">Transmembrane helix</keyword>
<protein>
    <submittedName>
        <fullName evidence="4">Str. FM013</fullName>
    </submittedName>
</protein>
<organism evidence="4 5">
    <name type="scientific">Penicillium camemberti (strain FM 013)</name>
    <dbReference type="NCBI Taxonomy" id="1429867"/>
    <lineage>
        <taxon>Eukaryota</taxon>
        <taxon>Fungi</taxon>
        <taxon>Dikarya</taxon>
        <taxon>Ascomycota</taxon>
        <taxon>Pezizomycotina</taxon>
        <taxon>Eurotiomycetes</taxon>
        <taxon>Eurotiomycetidae</taxon>
        <taxon>Eurotiales</taxon>
        <taxon>Aspergillaceae</taxon>
        <taxon>Penicillium</taxon>
    </lineage>
</organism>
<evidence type="ECO:0000313" key="4">
    <source>
        <dbReference type="EMBL" id="CRL31180.1"/>
    </source>
</evidence>
<feature type="transmembrane region" description="Helical" evidence="2">
    <location>
        <begin position="72"/>
        <end position="92"/>
    </location>
</feature>
<dbReference type="GO" id="GO:0005737">
    <property type="term" value="C:cytoplasm"/>
    <property type="evidence" value="ECO:0007669"/>
    <property type="project" value="TreeGrafter"/>
</dbReference>